<organism evidence="2 3">
    <name type="scientific">Petrolisthes manimaculis</name>
    <dbReference type="NCBI Taxonomy" id="1843537"/>
    <lineage>
        <taxon>Eukaryota</taxon>
        <taxon>Metazoa</taxon>
        <taxon>Ecdysozoa</taxon>
        <taxon>Arthropoda</taxon>
        <taxon>Crustacea</taxon>
        <taxon>Multicrustacea</taxon>
        <taxon>Malacostraca</taxon>
        <taxon>Eumalacostraca</taxon>
        <taxon>Eucarida</taxon>
        <taxon>Decapoda</taxon>
        <taxon>Pleocyemata</taxon>
        <taxon>Anomura</taxon>
        <taxon>Galatheoidea</taxon>
        <taxon>Porcellanidae</taxon>
        <taxon>Petrolisthes</taxon>
    </lineage>
</organism>
<dbReference type="GO" id="GO:0016020">
    <property type="term" value="C:membrane"/>
    <property type="evidence" value="ECO:0007669"/>
    <property type="project" value="InterPro"/>
</dbReference>
<keyword evidence="3" id="KW-1185">Reference proteome</keyword>
<feature type="transmembrane region" description="Helical" evidence="1">
    <location>
        <begin position="89"/>
        <end position="109"/>
    </location>
</feature>
<reference evidence="2" key="1">
    <citation type="submission" date="2023-11" db="EMBL/GenBank/DDBJ databases">
        <title>Genome assemblies of two species of porcelain crab, Petrolisthes cinctipes and Petrolisthes manimaculis (Anomura: Porcellanidae).</title>
        <authorList>
            <person name="Angst P."/>
        </authorList>
    </citation>
    <scope>NUCLEOTIDE SEQUENCE</scope>
    <source>
        <strain evidence="2">PB745_02</strain>
        <tissue evidence="2">Gill</tissue>
    </source>
</reference>
<dbReference type="Gene3D" id="1.20.58.390">
    <property type="entry name" value="Neurotransmitter-gated ion-channel transmembrane domain"/>
    <property type="match status" value="1"/>
</dbReference>
<dbReference type="EMBL" id="JAWZYT010001108">
    <property type="protein sequence ID" value="KAK4315548.1"/>
    <property type="molecule type" value="Genomic_DNA"/>
</dbReference>
<protein>
    <submittedName>
        <fullName evidence="2">Uncharacterized protein</fullName>
    </submittedName>
</protein>
<dbReference type="InterPro" id="IPR036719">
    <property type="entry name" value="Neuro-gated_channel_TM_sf"/>
</dbReference>
<feature type="transmembrane region" description="Helical" evidence="1">
    <location>
        <begin position="145"/>
        <end position="163"/>
    </location>
</feature>
<dbReference type="InterPro" id="IPR038050">
    <property type="entry name" value="Neuro_actylchol_rec"/>
</dbReference>
<sequence>MSVTTEGMFELVAATSAGVLLPFHTPALSLVSSVSQTSPTIHQSRQPITGQYDRIMVSLTSLLVLAGLFAQTCDSIPKTSYLKLIDCWYLALISQDFFIIVALVGVEGLRQRETQPKSRAVGPVLMAPHDSWTWPHTVNKLARRGFAATLFLIIGVFIFVAHWDWNK</sequence>
<keyword evidence="1" id="KW-0472">Membrane</keyword>
<evidence type="ECO:0000313" key="2">
    <source>
        <dbReference type="EMBL" id="KAK4315548.1"/>
    </source>
</evidence>
<comment type="caution">
    <text evidence="2">The sequence shown here is derived from an EMBL/GenBank/DDBJ whole genome shotgun (WGS) entry which is preliminary data.</text>
</comment>
<keyword evidence="1" id="KW-0812">Transmembrane</keyword>
<dbReference type="AlphaFoldDB" id="A0AAE1PWD6"/>
<dbReference type="SUPFAM" id="SSF90112">
    <property type="entry name" value="Neurotransmitter-gated ion-channel transmembrane pore"/>
    <property type="match status" value="1"/>
</dbReference>
<gene>
    <name evidence="2" type="ORF">Pmani_013239</name>
</gene>
<dbReference type="Proteomes" id="UP001292094">
    <property type="component" value="Unassembled WGS sequence"/>
</dbReference>
<proteinExistence type="predicted"/>
<name>A0AAE1PWD6_9EUCA</name>
<keyword evidence="1" id="KW-1133">Transmembrane helix</keyword>
<evidence type="ECO:0000256" key="1">
    <source>
        <dbReference type="SAM" id="Phobius"/>
    </source>
</evidence>
<feature type="transmembrane region" description="Helical" evidence="1">
    <location>
        <begin position="52"/>
        <end position="69"/>
    </location>
</feature>
<dbReference type="GO" id="GO:0006811">
    <property type="term" value="P:monoatomic ion transport"/>
    <property type="evidence" value="ECO:0007669"/>
    <property type="project" value="InterPro"/>
</dbReference>
<accession>A0AAE1PWD6</accession>
<evidence type="ECO:0000313" key="3">
    <source>
        <dbReference type="Proteomes" id="UP001292094"/>
    </source>
</evidence>